<accession>A0ABS5IUI4</accession>
<dbReference type="Proteomes" id="UP000676386">
    <property type="component" value="Unassembled WGS sequence"/>
</dbReference>
<sequence length="994" mass="110036">MSDSKKLVVTIPTAKGTIDKKRSTAVLNEAGTVRAEMKPVVTLVEKIPVATKIKVPLKGPSPDATPYRWIWSLLRTLTFKKTDLNKALTGPLVYPNFPKIVEGGGLAWLEPVPGEQEPTNSAAHGYFVAARGKPAILSAEWREYSPNNDGARITGKAKKFRESVQLHIYTQAMYGEEIKIFLMDHDTASSDDDLPPWERTNGQATIEKGKQTPDDAIKHFTRQVNIARILDDETTRGAALQVSDYVVKDKRSKQAKDAPGTITYEACVQKAVIDVFIDDLWKPGAGTELKIYPVVKTKNGKISKTLKNTFITVTEDEKVKESPLLYGGNKPVVVGDIPTNTQKFQPCKYSMIRIESKDGIQTIFDENVLEFKPQENLTFNIVAGGGPARKTIKLSVDSLVTHVEECTASPKHKDHVIDLSSFLAKGYKKEDEKAGLKRDPESESAAKGKVEVKVNNYKLKRETGTSFSGIIKSSDQELEFDAEYKYMPEGLDQVELAKRVLGYIWIPAAQVDHFPVTVQTCRWKHNIDFAIYPDIKWTAALAFNMDKADFDALKEKFAADNNGKGIKNALQRFTMKRLESVEGLGKAAKDKWSKPTPELDSANEELGEGLGKLFALPKDKTKPPAPTKAKGKLAELMELAKEFDFSIKAEWNNDTESIDPVEDLVMKYFRILRGAIKLLKEGQNIIGGNYTGKADTSGDDGKDPDEFITKNKGSEDKNIQGLIEKMQRKPFEYELEFPKIGLAASWYYETMPPLNSDSQLWGAGRTVLIKLDAKPLVGINLKWDFLELLCRRHPVAYIVLKAIDGLLYIFADNKSSVDLSVTVTGKISLAASFKHNTVGGNVFTRAKGSSAKKEELIKGDASVSVKVECKLYIAKTTTIFQAKVMVALGLGLEGSAGLGLQASLGSDDAGLYMALDLIFEGIKIEVYISVDFNYSEKTKEVKKKKTPATEIAEAKPDKYKDVADAHPKASFEVGIDEKKISLQKIYLTKKETNG</sequence>
<organism evidence="2 3">
    <name type="scientific">Chitinophaga hostae</name>
    <dbReference type="NCBI Taxonomy" id="2831022"/>
    <lineage>
        <taxon>Bacteria</taxon>
        <taxon>Pseudomonadati</taxon>
        <taxon>Bacteroidota</taxon>
        <taxon>Chitinophagia</taxon>
        <taxon>Chitinophagales</taxon>
        <taxon>Chitinophagaceae</taxon>
        <taxon>Chitinophaga</taxon>
    </lineage>
</organism>
<gene>
    <name evidence="2" type="ORF">KE626_04250</name>
</gene>
<comment type="caution">
    <text evidence="2">The sequence shown here is derived from an EMBL/GenBank/DDBJ whole genome shotgun (WGS) entry which is preliminary data.</text>
</comment>
<name>A0ABS5IUI4_9BACT</name>
<feature type="region of interest" description="Disordered" evidence="1">
    <location>
        <begin position="690"/>
        <end position="712"/>
    </location>
</feature>
<dbReference type="RefSeq" id="WP_211971658.1">
    <property type="nucleotide sequence ID" value="NZ_CBFHAM010000048.1"/>
</dbReference>
<proteinExistence type="predicted"/>
<feature type="compositionally biased region" description="Basic and acidic residues" evidence="1">
    <location>
        <begin position="699"/>
        <end position="712"/>
    </location>
</feature>
<evidence type="ECO:0000256" key="1">
    <source>
        <dbReference type="SAM" id="MobiDB-lite"/>
    </source>
</evidence>
<evidence type="ECO:0000313" key="2">
    <source>
        <dbReference type="EMBL" id="MBS0026515.1"/>
    </source>
</evidence>
<reference evidence="2 3" key="1">
    <citation type="submission" date="2021-04" db="EMBL/GenBank/DDBJ databases">
        <title>Chitinophaga sp. nov., isolated from the rhizosphere soil.</title>
        <authorList>
            <person name="He S."/>
        </authorList>
    </citation>
    <scope>NUCLEOTIDE SEQUENCE [LARGE SCALE GENOMIC DNA]</scope>
    <source>
        <strain evidence="2 3">2R12</strain>
    </source>
</reference>
<keyword evidence="3" id="KW-1185">Reference proteome</keyword>
<dbReference type="EMBL" id="JAGTXB010000002">
    <property type="protein sequence ID" value="MBS0026515.1"/>
    <property type="molecule type" value="Genomic_DNA"/>
</dbReference>
<evidence type="ECO:0000313" key="3">
    <source>
        <dbReference type="Proteomes" id="UP000676386"/>
    </source>
</evidence>
<protein>
    <submittedName>
        <fullName evidence="2">Uncharacterized protein</fullName>
    </submittedName>
</protein>